<gene>
    <name evidence="1" type="ORF">Q604_UNBC18331G0001</name>
</gene>
<protein>
    <submittedName>
        <fullName evidence="1">Uncharacterized protein</fullName>
    </submittedName>
</protein>
<evidence type="ECO:0000313" key="1">
    <source>
        <dbReference type="EMBL" id="ETJ21506.1"/>
    </source>
</evidence>
<proteinExistence type="predicted"/>
<accession>W1WUB7</accession>
<dbReference type="AlphaFoldDB" id="W1WUB7"/>
<dbReference type="EMBL" id="AZMM01018331">
    <property type="protein sequence ID" value="ETJ21506.1"/>
    <property type="molecule type" value="Genomic_DNA"/>
</dbReference>
<feature type="non-terminal residue" evidence="1">
    <location>
        <position position="1"/>
    </location>
</feature>
<sequence length="52" mass="6100">KGALIPHFGKVGVRSFQTELLQRANEKLKIFLNIVRWYKNVNLSLWTNESNK</sequence>
<organism evidence="1">
    <name type="scientific">human gut metagenome</name>
    <dbReference type="NCBI Taxonomy" id="408170"/>
    <lineage>
        <taxon>unclassified sequences</taxon>
        <taxon>metagenomes</taxon>
        <taxon>organismal metagenomes</taxon>
    </lineage>
</organism>
<reference evidence="1" key="1">
    <citation type="submission" date="2013-12" db="EMBL/GenBank/DDBJ databases">
        <title>A Varibaculum cambriense genome reconstructed from a premature infant gut community with otherwise low bacterial novelty that shifts toward anaerobic metabolism during the third week of life.</title>
        <authorList>
            <person name="Brown C.T."/>
            <person name="Sharon I."/>
            <person name="Thomas B.C."/>
            <person name="Castelle C.J."/>
            <person name="Morowitz M.J."/>
            <person name="Banfield J.F."/>
        </authorList>
    </citation>
    <scope>NUCLEOTIDE SEQUENCE</scope>
</reference>
<name>W1WUB7_9ZZZZ</name>
<comment type="caution">
    <text evidence="1">The sequence shown here is derived from an EMBL/GenBank/DDBJ whole genome shotgun (WGS) entry which is preliminary data.</text>
</comment>